<organism evidence="3 4">
    <name type="scientific">Tribonema minus</name>
    <dbReference type="NCBI Taxonomy" id="303371"/>
    <lineage>
        <taxon>Eukaryota</taxon>
        <taxon>Sar</taxon>
        <taxon>Stramenopiles</taxon>
        <taxon>Ochrophyta</taxon>
        <taxon>PX clade</taxon>
        <taxon>Xanthophyceae</taxon>
        <taxon>Tribonematales</taxon>
        <taxon>Tribonemataceae</taxon>
        <taxon>Tribonema</taxon>
    </lineage>
</organism>
<evidence type="ECO:0000256" key="1">
    <source>
        <dbReference type="SAM" id="MobiDB-lite"/>
    </source>
</evidence>
<protein>
    <recommendedName>
        <fullName evidence="2">Tudor domain-containing protein</fullName>
    </recommendedName>
</protein>
<keyword evidence="4" id="KW-1185">Reference proteome</keyword>
<sequence length="185" mass="20404">MLEQKRQEEEAEKQRLAGLAKRGGVWELRGGPQGADWSPFTVGMRVEARYKQGEEWYPGTVTKLVSGGLMSIAYDDGERETRVHASCVRPIGGFPAPEGQEDDSDDSESTSDDDDDGGGGGGGFWQRAQRPAKDAWAVAGPKPKKTSTQRAETRAERATTDKNRKKRAAKREKELAMRELHRASL</sequence>
<gene>
    <name evidence="3" type="ORF">JKP88DRAFT_264463</name>
</gene>
<dbReference type="EMBL" id="JAFCMP010000511">
    <property type="protein sequence ID" value="KAG5178859.1"/>
    <property type="molecule type" value="Genomic_DNA"/>
</dbReference>
<feature type="compositionally biased region" description="Basic and acidic residues" evidence="1">
    <location>
        <begin position="151"/>
        <end position="162"/>
    </location>
</feature>
<feature type="domain" description="Tudor" evidence="2">
    <location>
        <begin position="38"/>
        <end position="96"/>
    </location>
</feature>
<comment type="caution">
    <text evidence="3">The sequence shown here is derived from an EMBL/GenBank/DDBJ whole genome shotgun (WGS) entry which is preliminary data.</text>
</comment>
<feature type="region of interest" description="Disordered" evidence="1">
    <location>
        <begin position="84"/>
        <end position="185"/>
    </location>
</feature>
<reference evidence="3" key="1">
    <citation type="submission" date="2021-02" db="EMBL/GenBank/DDBJ databases">
        <title>First Annotated Genome of the Yellow-green Alga Tribonema minus.</title>
        <authorList>
            <person name="Mahan K.M."/>
        </authorList>
    </citation>
    <scope>NUCLEOTIDE SEQUENCE</scope>
    <source>
        <strain evidence="3">UTEX B ZZ1240</strain>
    </source>
</reference>
<accession>A0A835YPI3</accession>
<dbReference type="CDD" id="cd04508">
    <property type="entry name" value="Tudor_SF"/>
    <property type="match status" value="1"/>
</dbReference>
<feature type="compositionally biased region" description="Basic and acidic residues" evidence="1">
    <location>
        <begin position="1"/>
        <end position="15"/>
    </location>
</feature>
<dbReference type="AlphaFoldDB" id="A0A835YPI3"/>
<evidence type="ECO:0000313" key="3">
    <source>
        <dbReference type="EMBL" id="KAG5178859.1"/>
    </source>
</evidence>
<dbReference type="SMART" id="SM00333">
    <property type="entry name" value="TUDOR"/>
    <property type="match status" value="1"/>
</dbReference>
<dbReference type="Gene3D" id="2.30.30.140">
    <property type="match status" value="1"/>
</dbReference>
<dbReference type="SUPFAM" id="SSF63748">
    <property type="entry name" value="Tudor/PWWP/MBT"/>
    <property type="match status" value="1"/>
</dbReference>
<dbReference type="OrthoDB" id="76557at2759"/>
<evidence type="ECO:0000259" key="2">
    <source>
        <dbReference type="SMART" id="SM00333"/>
    </source>
</evidence>
<dbReference type="Proteomes" id="UP000664859">
    <property type="component" value="Unassembled WGS sequence"/>
</dbReference>
<feature type="compositionally biased region" description="Basic and acidic residues" evidence="1">
    <location>
        <begin position="171"/>
        <end position="185"/>
    </location>
</feature>
<proteinExistence type="predicted"/>
<name>A0A835YPI3_9STRA</name>
<dbReference type="InterPro" id="IPR002999">
    <property type="entry name" value="Tudor"/>
</dbReference>
<evidence type="ECO:0000313" key="4">
    <source>
        <dbReference type="Proteomes" id="UP000664859"/>
    </source>
</evidence>
<feature type="region of interest" description="Disordered" evidence="1">
    <location>
        <begin position="1"/>
        <end position="22"/>
    </location>
</feature>
<feature type="compositionally biased region" description="Acidic residues" evidence="1">
    <location>
        <begin position="99"/>
        <end position="117"/>
    </location>
</feature>